<keyword evidence="4" id="KW-1185">Reference proteome</keyword>
<organism evidence="3 4">
    <name type="scientific">Vineibacter terrae</name>
    <dbReference type="NCBI Taxonomy" id="2586908"/>
    <lineage>
        <taxon>Bacteria</taxon>
        <taxon>Pseudomonadati</taxon>
        <taxon>Pseudomonadota</taxon>
        <taxon>Alphaproteobacteria</taxon>
        <taxon>Hyphomicrobiales</taxon>
        <taxon>Vineibacter</taxon>
    </lineage>
</organism>
<evidence type="ECO:0008006" key="5">
    <source>
        <dbReference type="Google" id="ProtNLM"/>
    </source>
</evidence>
<keyword evidence="2" id="KW-0472">Membrane</keyword>
<feature type="transmembrane region" description="Helical" evidence="2">
    <location>
        <begin position="168"/>
        <end position="186"/>
    </location>
</feature>
<accession>A0A5C8PIZ7</accession>
<evidence type="ECO:0000313" key="4">
    <source>
        <dbReference type="Proteomes" id="UP000321638"/>
    </source>
</evidence>
<evidence type="ECO:0000256" key="2">
    <source>
        <dbReference type="SAM" id="Phobius"/>
    </source>
</evidence>
<gene>
    <name evidence="3" type="ORF">FHP25_19205</name>
</gene>
<dbReference type="OrthoDB" id="9761985at2"/>
<dbReference type="GO" id="GO:0006596">
    <property type="term" value="P:polyamine biosynthetic process"/>
    <property type="evidence" value="ECO:0007669"/>
    <property type="project" value="UniProtKB-KW"/>
</dbReference>
<evidence type="ECO:0000313" key="3">
    <source>
        <dbReference type="EMBL" id="TXL73787.1"/>
    </source>
</evidence>
<dbReference type="RefSeq" id="WP_147848581.1">
    <property type="nucleotide sequence ID" value="NZ_VDUZ01000022.1"/>
</dbReference>
<feature type="transmembrane region" description="Helical" evidence="2">
    <location>
        <begin position="303"/>
        <end position="321"/>
    </location>
</feature>
<protein>
    <recommendedName>
        <fullName evidence="5">Spermidine synthase</fullName>
    </recommendedName>
</protein>
<name>A0A5C8PIZ7_9HYPH</name>
<keyword evidence="1" id="KW-0620">Polyamine biosynthesis</keyword>
<feature type="transmembrane region" description="Helical" evidence="2">
    <location>
        <begin position="39"/>
        <end position="57"/>
    </location>
</feature>
<feature type="transmembrane region" description="Helical" evidence="2">
    <location>
        <begin position="270"/>
        <end position="291"/>
    </location>
</feature>
<keyword evidence="2" id="KW-0812">Transmembrane</keyword>
<dbReference type="PANTHER" id="PTHR43317:SF1">
    <property type="entry name" value="THERMOSPERMINE SYNTHASE ACAULIS5"/>
    <property type="match status" value="1"/>
</dbReference>
<dbReference type="SUPFAM" id="SSF53335">
    <property type="entry name" value="S-adenosyl-L-methionine-dependent methyltransferases"/>
    <property type="match status" value="1"/>
</dbReference>
<feature type="transmembrane region" description="Helical" evidence="2">
    <location>
        <begin position="247"/>
        <end position="264"/>
    </location>
</feature>
<dbReference type="Gene3D" id="3.40.50.150">
    <property type="entry name" value="Vaccinia Virus protein VP39"/>
    <property type="match status" value="1"/>
</dbReference>
<feature type="transmembrane region" description="Helical" evidence="2">
    <location>
        <begin position="386"/>
        <end position="406"/>
    </location>
</feature>
<proteinExistence type="predicted"/>
<dbReference type="EMBL" id="VDUZ01000022">
    <property type="protein sequence ID" value="TXL73787.1"/>
    <property type="molecule type" value="Genomic_DNA"/>
</dbReference>
<feature type="transmembrane region" description="Helical" evidence="2">
    <location>
        <begin position="69"/>
        <end position="86"/>
    </location>
</feature>
<reference evidence="3 4" key="1">
    <citation type="submission" date="2019-06" db="EMBL/GenBank/DDBJ databases">
        <title>New taxonomy in bacterial strain CC-CFT640, isolated from vineyard.</title>
        <authorList>
            <person name="Lin S.-Y."/>
            <person name="Tsai C.-F."/>
            <person name="Young C.-C."/>
        </authorList>
    </citation>
    <scope>NUCLEOTIDE SEQUENCE [LARGE SCALE GENOMIC DNA]</scope>
    <source>
        <strain evidence="3 4">CC-CFT640</strain>
    </source>
</reference>
<sequence>MVVVAIAVFLGAFLLFLVQPLIGRIIVPWFGGGAPVWTASLVFFQTALLAGYGYAAFVTRRLSPRAQAGLHLALLAASLITIPLSPDPSWKPTGSAMPAPRILALLATTIGPTYVLLAAGGPLLQAWLARRGKVPWRLFALSNLASLAALLAYPFLVEPWLGLTSQRWVWSVAYVAYAALVGLLAWRQWRDGAAASLPATAPAMQAAAPAGEAEGRPWLWIVLAAVPSALLIAVTEYLTRDVAPMPLLWIPPLVLYLATFVIWFDGNLPYYRPMWLATAALAIMAMAMAMMTSSLTYRLVPSLMVYCSGLFLVTLFCHGELVALRPPPSRLGGYYLCIAVGGAIGGGVIGLLFPSVLPNAFDLEIVLGVAAAVLALRAVALGHTALVIGACAVASVAMAFAGWAGWKRYDNTRYDVAILRNFYGTLRVMDDKEDTPDYYRQLTHGTIIHGTQMMAPDKRRWAVGYYRNESGIGRLIRSLPEGPRKVGVIGLGTGGLAAHSRAGDTYRFYDIDPAVVAVAGKYFTFLSDSPATIDVVLGDARLSLEREKRQGYDVLAVDAFSGDAIPLHLITLEAIDLYLEHLAPSGVLAVHVSNKFLNLPPVIERAAQARGLAIVMARDLDDEGTIQSDWVLLARHPALLDRPLIKPIIVPIVTRPDWRPWTDDHVDLLRVLKK</sequence>
<feature type="transmembrane region" description="Helical" evidence="2">
    <location>
        <begin position="217"/>
        <end position="235"/>
    </location>
</feature>
<keyword evidence="2" id="KW-1133">Transmembrane helix</keyword>
<feature type="transmembrane region" description="Helical" evidence="2">
    <location>
        <begin position="102"/>
        <end position="124"/>
    </location>
</feature>
<dbReference type="Proteomes" id="UP000321638">
    <property type="component" value="Unassembled WGS sequence"/>
</dbReference>
<dbReference type="AlphaFoldDB" id="A0A5C8PIZ7"/>
<dbReference type="InterPro" id="IPR029063">
    <property type="entry name" value="SAM-dependent_MTases_sf"/>
</dbReference>
<dbReference type="NCBIfam" id="NF037959">
    <property type="entry name" value="MFS_SpdSyn"/>
    <property type="match status" value="1"/>
</dbReference>
<feature type="transmembrane region" description="Helical" evidence="2">
    <location>
        <begin position="136"/>
        <end position="156"/>
    </location>
</feature>
<dbReference type="PANTHER" id="PTHR43317">
    <property type="entry name" value="THERMOSPERMINE SYNTHASE ACAULIS5"/>
    <property type="match status" value="1"/>
</dbReference>
<evidence type="ECO:0000256" key="1">
    <source>
        <dbReference type="ARBA" id="ARBA00023115"/>
    </source>
</evidence>
<feature type="transmembrane region" description="Helical" evidence="2">
    <location>
        <begin position="333"/>
        <end position="353"/>
    </location>
</feature>
<comment type="caution">
    <text evidence="3">The sequence shown here is derived from an EMBL/GenBank/DDBJ whole genome shotgun (WGS) entry which is preliminary data.</text>
</comment>